<dbReference type="EMBL" id="JXBC01000013">
    <property type="protein sequence ID" value="KIU05411.1"/>
    <property type="molecule type" value="Genomic_DNA"/>
</dbReference>
<sequence length="72" mass="8931">MERNELWKLRKGWIAGYTEDRELIRRVKRYKKNWHIIADYIKNGRLIGVHFKIPIEQRRAAERMFNTRLSNF</sequence>
<evidence type="ECO:0000313" key="2">
    <source>
        <dbReference type="Proteomes" id="UP000032247"/>
    </source>
</evidence>
<organism evidence="1 2">
    <name type="scientific">Bacillus subtilis</name>
    <dbReference type="NCBI Taxonomy" id="1423"/>
    <lineage>
        <taxon>Bacteria</taxon>
        <taxon>Bacillati</taxon>
        <taxon>Bacillota</taxon>
        <taxon>Bacilli</taxon>
        <taxon>Bacillales</taxon>
        <taxon>Bacillaceae</taxon>
        <taxon>Bacillus</taxon>
    </lineage>
</organism>
<reference evidence="1 2" key="1">
    <citation type="submission" date="2014-12" db="EMBL/GenBank/DDBJ databases">
        <title>Comparative genome analysis of Bacillus coagulans HM-08, Clostridium butyricum HM-68, Bacillus subtilis HM-66 and Bacillus licheniformis BL-09.</title>
        <authorList>
            <person name="Zhang H."/>
        </authorList>
    </citation>
    <scope>NUCLEOTIDE SEQUENCE [LARGE SCALE GENOMIC DNA]</scope>
    <source>
        <strain evidence="1 2">HM-66</strain>
    </source>
</reference>
<name>A0A0D1KQF5_BACIU</name>
<proteinExistence type="predicted"/>
<comment type="caution">
    <text evidence="1">The sequence shown here is derived from an EMBL/GenBank/DDBJ whole genome shotgun (WGS) entry which is preliminary data.</text>
</comment>
<protein>
    <submittedName>
        <fullName evidence="1">Uncharacterized protein</fullName>
    </submittedName>
</protein>
<evidence type="ECO:0000313" key="1">
    <source>
        <dbReference type="EMBL" id="KIU05411.1"/>
    </source>
</evidence>
<dbReference type="AlphaFoldDB" id="A0A0D1KQF5"/>
<accession>A0A0D1KQF5</accession>
<gene>
    <name evidence="1" type="ORF">SC09_contig4orf00185</name>
</gene>
<dbReference type="PATRIC" id="fig|1423.173.peg.3943"/>
<dbReference type="RefSeq" id="WP_043858599.1">
    <property type="nucleotide sequence ID" value="NZ_JARSHU010000045.1"/>
</dbReference>
<dbReference type="Proteomes" id="UP000032247">
    <property type="component" value="Unassembled WGS sequence"/>
</dbReference>